<reference evidence="4 5" key="1">
    <citation type="journal article" date="2024" name="Nat. Commun.">
        <title>Phylogenomics reveals the evolutionary origins of lichenization in chlorophyte algae.</title>
        <authorList>
            <person name="Puginier C."/>
            <person name="Libourel C."/>
            <person name="Otte J."/>
            <person name="Skaloud P."/>
            <person name="Haon M."/>
            <person name="Grisel S."/>
            <person name="Petersen M."/>
            <person name="Berrin J.G."/>
            <person name="Delaux P.M."/>
            <person name="Dal Grande F."/>
            <person name="Keller J."/>
        </authorList>
    </citation>
    <scope>NUCLEOTIDE SEQUENCE [LARGE SCALE GENOMIC DNA]</scope>
    <source>
        <strain evidence="4 5">SAG 2145</strain>
    </source>
</reference>
<gene>
    <name evidence="4" type="ORF">WJX74_010250</name>
</gene>
<sequence>MALVNRFDIHHSLKLKCGWHRAGSIHEAAAASDLIRHPVQLLRAIPPPLRLRAGCSSRQKALQCQAQRSPVTAAAAAPTHKMIVQGLHMPVTDNLKAYAEDKVNKACSHFEGGIKEVDVRMSVAGGDRGTGAKQQKTEITVYTLSNGVVRAEDVEESMYASIDLVSDKLARKLRKMKEKAIASGSWHSSGRPLSAKPMRREVEPSTDEQEMFPTDGPSDGPEIVRTKYFMLDPMTPREAVELVEQLGHPFFLFRDKDTNEVQVIYKRQTHGYGLIIPSNDE</sequence>
<dbReference type="GO" id="GO:0022627">
    <property type="term" value="C:cytosolic small ribosomal subunit"/>
    <property type="evidence" value="ECO:0007669"/>
    <property type="project" value="TreeGrafter"/>
</dbReference>
<keyword evidence="5" id="KW-1185">Reference proteome</keyword>
<protein>
    <recommendedName>
        <fullName evidence="3">Sigma 54 modulation/S30EA ribosomal protein C-terminal domain-containing protein</fullName>
    </recommendedName>
</protein>
<evidence type="ECO:0000313" key="5">
    <source>
        <dbReference type="Proteomes" id="UP001438707"/>
    </source>
</evidence>
<evidence type="ECO:0000259" key="3">
    <source>
        <dbReference type="Pfam" id="PF16321"/>
    </source>
</evidence>
<organism evidence="4 5">
    <name type="scientific">Apatococcus lobatus</name>
    <dbReference type="NCBI Taxonomy" id="904363"/>
    <lineage>
        <taxon>Eukaryota</taxon>
        <taxon>Viridiplantae</taxon>
        <taxon>Chlorophyta</taxon>
        <taxon>core chlorophytes</taxon>
        <taxon>Trebouxiophyceae</taxon>
        <taxon>Chlorellales</taxon>
        <taxon>Chlorellaceae</taxon>
        <taxon>Apatococcus</taxon>
    </lineage>
</organism>
<dbReference type="Gene3D" id="3.30.505.50">
    <property type="entry name" value="Sigma 54 modulation/S30EA ribosomal protein, C-terminal domain"/>
    <property type="match status" value="1"/>
</dbReference>
<dbReference type="PANTHER" id="PTHR33231:SF1">
    <property type="entry name" value="30S RIBOSOMAL PROTEIN"/>
    <property type="match status" value="1"/>
</dbReference>
<dbReference type="NCBIfam" id="TIGR00741">
    <property type="entry name" value="yfiA"/>
    <property type="match status" value="1"/>
</dbReference>
<dbReference type="AlphaFoldDB" id="A0AAW1Q9D3"/>
<feature type="region of interest" description="Disordered" evidence="2">
    <location>
        <begin position="184"/>
        <end position="219"/>
    </location>
</feature>
<dbReference type="GO" id="GO:0045900">
    <property type="term" value="P:negative regulation of translational elongation"/>
    <property type="evidence" value="ECO:0007669"/>
    <property type="project" value="TreeGrafter"/>
</dbReference>
<name>A0AAW1Q9D3_9CHLO</name>
<dbReference type="SUPFAM" id="SSF69754">
    <property type="entry name" value="Ribosome binding protein Y (YfiA homologue)"/>
    <property type="match status" value="1"/>
</dbReference>
<dbReference type="InterPro" id="IPR003489">
    <property type="entry name" value="RHF/RaiA"/>
</dbReference>
<keyword evidence="1" id="KW-0810">Translation regulation</keyword>
<dbReference type="Pfam" id="PF16321">
    <property type="entry name" value="Ribosom_S30AE_C"/>
    <property type="match status" value="1"/>
</dbReference>
<dbReference type="PANTHER" id="PTHR33231">
    <property type="entry name" value="30S RIBOSOMAL PROTEIN"/>
    <property type="match status" value="1"/>
</dbReference>
<evidence type="ECO:0000313" key="4">
    <source>
        <dbReference type="EMBL" id="KAK9818973.1"/>
    </source>
</evidence>
<dbReference type="InterPro" id="IPR032528">
    <property type="entry name" value="Ribosom_S30AE_C"/>
</dbReference>
<dbReference type="InterPro" id="IPR050574">
    <property type="entry name" value="HPF/YfiA_ribosome-assoc"/>
</dbReference>
<evidence type="ECO:0000256" key="1">
    <source>
        <dbReference type="ARBA" id="ARBA00022845"/>
    </source>
</evidence>
<evidence type="ECO:0000256" key="2">
    <source>
        <dbReference type="SAM" id="MobiDB-lite"/>
    </source>
</evidence>
<comment type="caution">
    <text evidence="4">The sequence shown here is derived from an EMBL/GenBank/DDBJ whole genome shotgun (WGS) entry which is preliminary data.</text>
</comment>
<accession>A0AAW1Q9D3</accession>
<dbReference type="Pfam" id="PF02482">
    <property type="entry name" value="Ribosomal_S30AE"/>
    <property type="match status" value="1"/>
</dbReference>
<dbReference type="GO" id="GO:0043024">
    <property type="term" value="F:ribosomal small subunit binding"/>
    <property type="evidence" value="ECO:0007669"/>
    <property type="project" value="TreeGrafter"/>
</dbReference>
<dbReference type="Proteomes" id="UP001438707">
    <property type="component" value="Unassembled WGS sequence"/>
</dbReference>
<dbReference type="CDD" id="cd00552">
    <property type="entry name" value="RaiA"/>
    <property type="match status" value="1"/>
</dbReference>
<dbReference type="Gene3D" id="3.30.160.100">
    <property type="entry name" value="Ribosome hibernation promotion factor-like"/>
    <property type="match status" value="1"/>
</dbReference>
<dbReference type="EMBL" id="JALJOS010000052">
    <property type="protein sequence ID" value="KAK9818973.1"/>
    <property type="molecule type" value="Genomic_DNA"/>
</dbReference>
<feature type="domain" description="Sigma 54 modulation/S30EA ribosomal protein C-terminal" evidence="3">
    <location>
        <begin position="220"/>
        <end position="274"/>
    </location>
</feature>
<proteinExistence type="predicted"/>
<dbReference type="InterPro" id="IPR038416">
    <property type="entry name" value="Ribosom_S30AE_C_sf"/>
</dbReference>
<dbReference type="InterPro" id="IPR036567">
    <property type="entry name" value="RHF-like"/>
</dbReference>